<accession>A0ABU8R9H0</accession>
<evidence type="ECO:0000256" key="1">
    <source>
        <dbReference type="ARBA" id="ARBA00022722"/>
    </source>
</evidence>
<dbReference type="RefSeq" id="WP_085273744.1">
    <property type="nucleotide sequence ID" value="NZ_JBBHLD010000016.1"/>
</dbReference>
<keyword evidence="4" id="KW-0378">Hydrolase</keyword>
<evidence type="ECO:0000313" key="7">
    <source>
        <dbReference type="EMBL" id="MEJ5906537.1"/>
    </source>
</evidence>
<evidence type="ECO:0000313" key="8">
    <source>
        <dbReference type="Proteomes" id="UP001377692"/>
    </source>
</evidence>
<dbReference type="InterPro" id="IPR008947">
    <property type="entry name" value="PLipase_C/P1_nuclease_dom_sf"/>
</dbReference>
<keyword evidence="5" id="KW-1015">Disulfide bond</keyword>
<dbReference type="Gene3D" id="1.10.575.10">
    <property type="entry name" value="P1 Nuclease"/>
    <property type="match status" value="1"/>
</dbReference>
<keyword evidence="6" id="KW-0325">Glycoprotein</keyword>
<evidence type="ECO:0000256" key="4">
    <source>
        <dbReference type="ARBA" id="ARBA00022801"/>
    </source>
</evidence>
<name>A0ABU8R9H0_9PSED</name>
<dbReference type="CDD" id="cd11010">
    <property type="entry name" value="S1-P1_nuclease"/>
    <property type="match status" value="1"/>
</dbReference>
<dbReference type="Proteomes" id="UP001377692">
    <property type="component" value="Unassembled WGS sequence"/>
</dbReference>
<organism evidence="7 8">
    <name type="scientific">Pseudomonas kermanshahensis</name>
    <dbReference type="NCBI Taxonomy" id="2745482"/>
    <lineage>
        <taxon>Bacteria</taxon>
        <taxon>Pseudomonadati</taxon>
        <taxon>Pseudomonadota</taxon>
        <taxon>Gammaproteobacteria</taxon>
        <taxon>Pseudomonadales</taxon>
        <taxon>Pseudomonadaceae</taxon>
        <taxon>Pseudomonas</taxon>
    </lineage>
</organism>
<sequence length="265" mass="30084">MLNRFKIALIALLSMAYCQHSFGWGVEGHKVVALIAEQQLTPEARAGIDIIMHRDANGKISDIASWADKIRGKEPGPQISHVVKIPFKATSYSAKRDCSGKYKCVVYGILKAESELKDGRREDSDPIEQQRALKFLVHYIGDVHQPLHGIQETGAMRTQPSRQKWELHKVWDTIIIRSSKQSPESIAKRLLAKHKTVQQGTPEQWAMESHDIAKRIIYGDNYALAKSRRPISLDKDYYKENMEIVDERLLAAGLRLGNVLNDIFK</sequence>
<dbReference type="PANTHER" id="PTHR33146:SF26">
    <property type="entry name" value="ENDONUCLEASE 4"/>
    <property type="match status" value="1"/>
</dbReference>
<protein>
    <submittedName>
        <fullName evidence="7">S1/P1 nuclease</fullName>
    </submittedName>
</protein>
<reference evidence="7 8" key="1">
    <citation type="submission" date="2024-02" db="EMBL/GenBank/DDBJ databases">
        <title>Identification of pathogenicity and growth-promoting functions of Pseudomonas putida variants.</title>
        <authorList>
            <person name="Sun J."/>
        </authorList>
    </citation>
    <scope>NUCLEOTIDE SEQUENCE [LARGE SCALE GENOMIC DNA]</scope>
    <source>
        <strain evidence="7 8">A04</strain>
    </source>
</reference>
<keyword evidence="2" id="KW-0479">Metal-binding</keyword>
<keyword evidence="8" id="KW-1185">Reference proteome</keyword>
<evidence type="ECO:0000256" key="6">
    <source>
        <dbReference type="ARBA" id="ARBA00023180"/>
    </source>
</evidence>
<gene>
    <name evidence="7" type="ORF">V7V80_17780</name>
</gene>
<keyword evidence="3" id="KW-0255">Endonuclease</keyword>
<evidence type="ECO:0000256" key="2">
    <source>
        <dbReference type="ARBA" id="ARBA00022723"/>
    </source>
</evidence>
<dbReference type="PANTHER" id="PTHR33146">
    <property type="entry name" value="ENDONUCLEASE 4"/>
    <property type="match status" value="1"/>
</dbReference>
<dbReference type="SUPFAM" id="SSF48537">
    <property type="entry name" value="Phospholipase C/P1 nuclease"/>
    <property type="match status" value="1"/>
</dbReference>
<evidence type="ECO:0000256" key="5">
    <source>
        <dbReference type="ARBA" id="ARBA00023157"/>
    </source>
</evidence>
<comment type="caution">
    <text evidence="7">The sequence shown here is derived from an EMBL/GenBank/DDBJ whole genome shotgun (WGS) entry which is preliminary data.</text>
</comment>
<dbReference type="InterPro" id="IPR003154">
    <property type="entry name" value="S1/P1nuclease"/>
</dbReference>
<keyword evidence="1" id="KW-0540">Nuclease</keyword>
<evidence type="ECO:0000256" key="3">
    <source>
        <dbReference type="ARBA" id="ARBA00022759"/>
    </source>
</evidence>
<proteinExistence type="predicted"/>
<dbReference type="Pfam" id="PF02265">
    <property type="entry name" value="S1-P1_nuclease"/>
    <property type="match status" value="1"/>
</dbReference>
<dbReference type="EMBL" id="JBBHLD010000016">
    <property type="protein sequence ID" value="MEJ5906537.1"/>
    <property type="molecule type" value="Genomic_DNA"/>
</dbReference>